<protein>
    <recommendedName>
        <fullName evidence="1">Polysaccharide pyruvyl transferase domain-containing protein</fullName>
    </recommendedName>
</protein>
<gene>
    <name evidence="2" type="ORF">C4B68_26225</name>
</gene>
<accession>A0ABM6SV96</accession>
<evidence type="ECO:0000313" key="2">
    <source>
        <dbReference type="EMBL" id="AVH58683.1"/>
    </source>
</evidence>
<reference evidence="2 3" key="1">
    <citation type="submission" date="2018-02" db="EMBL/GenBank/DDBJ databases">
        <title>Complete genome sequence of Streptomyces dengpaensis, the producer of angucyclines.</title>
        <authorList>
            <person name="Yumei L."/>
        </authorList>
    </citation>
    <scope>NUCLEOTIDE SEQUENCE [LARGE SCALE GENOMIC DNA]</scope>
    <source>
        <strain evidence="2 3">XZHG99</strain>
    </source>
</reference>
<keyword evidence="3" id="KW-1185">Reference proteome</keyword>
<dbReference type="InterPro" id="IPR007345">
    <property type="entry name" value="Polysacch_pyruvyl_Trfase"/>
</dbReference>
<dbReference type="EMBL" id="CP026652">
    <property type="protein sequence ID" value="AVH58683.1"/>
    <property type="molecule type" value="Genomic_DNA"/>
</dbReference>
<evidence type="ECO:0000259" key="1">
    <source>
        <dbReference type="Pfam" id="PF04230"/>
    </source>
</evidence>
<sequence>MTATTPPIRLFWWRPMTGTRRQKVLDLRYLWTRRSDGRLLPPWALRNFGDELAPSILRMELGETTAVRHADAPAAEVFTLGSVLQRAALEAGEGTAVIGSGLPQLDSSDLLDRVRRGVRRLDLLAVRGPETRKLLGLPQTTTLGDPALLLEGRLVSGDRKSGGVVVAHYSAKRDARTTSKLESHAQRLNACVVYTSDPLDGVLAAIGRAEWVLTSSLHGLVVADVMKTPAIPLARDANSSSDFRFDDYGGSVGRDVRATLLQRVTRADVLDASSWPKPDAIRVRDVADQLRSVTASWFAESGSS</sequence>
<name>A0ABM6SV96_9ACTN</name>
<evidence type="ECO:0000313" key="3">
    <source>
        <dbReference type="Proteomes" id="UP000238413"/>
    </source>
</evidence>
<organism evidence="2 3">
    <name type="scientific">Streptomyces dengpaensis</name>
    <dbReference type="NCBI Taxonomy" id="2049881"/>
    <lineage>
        <taxon>Bacteria</taxon>
        <taxon>Bacillati</taxon>
        <taxon>Actinomycetota</taxon>
        <taxon>Actinomycetes</taxon>
        <taxon>Kitasatosporales</taxon>
        <taxon>Streptomycetaceae</taxon>
        <taxon>Streptomyces</taxon>
    </lineage>
</organism>
<dbReference type="Pfam" id="PF04230">
    <property type="entry name" value="PS_pyruv_trans"/>
    <property type="match status" value="1"/>
</dbReference>
<proteinExistence type="predicted"/>
<dbReference type="Proteomes" id="UP000238413">
    <property type="component" value="Chromosome"/>
</dbReference>
<feature type="domain" description="Polysaccharide pyruvyl transferase" evidence="1">
    <location>
        <begin position="85"/>
        <end position="236"/>
    </location>
</feature>